<keyword evidence="3" id="KW-1185">Reference proteome</keyword>
<dbReference type="OrthoDB" id="269822at2759"/>
<dbReference type="GO" id="GO:0048015">
    <property type="term" value="P:phosphatidylinositol-mediated signaling"/>
    <property type="evidence" value="ECO:0007669"/>
    <property type="project" value="TreeGrafter"/>
</dbReference>
<name>A0A9Q1G0A9_SYNKA</name>
<dbReference type="AlphaFoldDB" id="A0A9Q1G0A9"/>
<dbReference type="CDD" id="cd13364">
    <property type="entry name" value="PH_PLC_eta"/>
    <property type="match status" value="1"/>
</dbReference>
<dbReference type="InterPro" id="IPR001849">
    <property type="entry name" value="PH_domain"/>
</dbReference>
<dbReference type="GO" id="GO:0004435">
    <property type="term" value="F:phosphatidylinositol-4,5-bisphosphate phospholipase C activity"/>
    <property type="evidence" value="ECO:0007669"/>
    <property type="project" value="TreeGrafter"/>
</dbReference>
<dbReference type="InterPro" id="IPR011993">
    <property type="entry name" value="PH-like_dom_sf"/>
</dbReference>
<gene>
    <name evidence="2" type="ORF">SKAU_G00111520</name>
</gene>
<dbReference type="Gene3D" id="2.30.29.30">
    <property type="entry name" value="Pleckstrin-homology domain (PH domain)/Phosphotyrosine-binding domain (PTB)"/>
    <property type="match status" value="1"/>
</dbReference>
<protein>
    <recommendedName>
        <fullName evidence="1">PH domain-containing protein</fullName>
    </recommendedName>
</protein>
<dbReference type="PANTHER" id="PTHR10336">
    <property type="entry name" value="PHOSPHOINOSITIDE-SPECIFIC PHOSPHOLIPASE C FAMILY PROTEIN"/>
    <property type="match status" value="1"/>
</dbReference>
<organism evidence="2 3">
    <name type="scientific">Synaphobranchus kaupii</name>
    <name type="common">Kaup's arrowtooth eel</name>
    <dbReference type="NCBI Taxonomy" id="118154"/>
    <lineage>
        <taxon>Eukaryota</taxon>
        <taxon>Metazoa</taxon>
        <taxon>Chordata</taxon>
        <taxon>Craniata</taxon>
        <taxon>Vertebrata</taxon>
        <taxon>Euteleostomi</taxon>
        <taxon>Actinopterygii</taxon>
        <taxon>Neopterygii</taxon>
        <taxon>Teleostei</taxon>
        <taxon>Anguilliformes</taxon>
        <taxon>Synaphobranchidae</taxon>
        <taxon>Synaphobranchus</taxon>
    </lineage>
</organism>
<dbReference type="EMBL" id="JAINUF010000003">
    <property type="protein sequence ID" value="KAJ8371124.1"/>
    <property type="molecule type" value="Genomic_DNA"/>
</dbReference>
<evidence type="ECO:0000313" key="3">
    <source>
        <dbReference type="Proteomes" id="UP001152622"/>
    </source>
</evidence>
<feature type="domain" description="PH" evidence="1">
    <location>
        <begin position="9"/>
        <end position="120"/>
    </location>
</feature>
<comment type="caution">
    <text evidence="2">The sequence shown here is derived from an EMBL/GenBank/DDBJ whole genome shotgun (WGS) entry which is preliminary data.</text>
</comment>
<sequence>MLRLGQFVEKCMSSMQTGTQMLKLRGGSKGLVRFYYLDEHKSCIRWRPSRKNERAKISIDSIREVCEGKQSEIFQRYSDGSFDPNCCFSVYYGEHMESLDLVSTNGDEARTWITGLKYLLAGISDEDSLAKRQRTRDQYPSSC</sequence>
<accession>A0A9Q1G0A9</accession>
<dbReference type="Proteomes" id="UP001152622">
    <property type="component" value="Chromosome 3"/>
</dbReference>
<dbReference type="GO" id="GO:0046488">
    <property type="term" value="P:phosphatidylinositol metabolic process"/>
    <property type="evidence" value="ECO:0007669"/>
    <property type="project" value="TreeGrafter"/>
</dbReference>
<dbReference type="FunFam" id="2.30.29.30:FF:000063">
    <property type="entry name" value="Phosphoinositide phospholipase C"/>
    <property type="match status" value="1"/>
</dbReference>
<dbReference type="GO" id="GO:0051209">
    <property type="term" value="P:release of sequestered calcium ion into cytosol"/>
    <property type="evidence" value="ECO:0007669"/>
    <property type="project" value="TreeGrafter"/>
</dbReference>
<proteinExistence type="predicted"/>
<evidence type="ECO:0000313" key="2">
    <source>
        <dbReference type="EMBL" id="KAJ8371124.1"/>
    </source>
</evidence>
<dbReference type="PANTHER" id="PTHR10336:SF166">
    <property type="entry name" value="1-PHOSPHATIDYLINOSITOL 4,5-BISPHOSPHATE PHOSPHODIESTERASE ETA-2"/>
    <property type="match status" value="1"/>
</dbReference>
<evidence type="ECO:0000259" key="1">
    <source>
        <dbReference type="Pfam" id="PF16457"/>
    </source>
</evidence>
<reference evidence="2" key="1">
    <citation type="journal article" date="2023" name="Science">
        <title>Genome structures resolve the early diversification of teleost fishes.</title>
        <authorList>
            <person name="Parey E."/>
            <person name="Louis A."/>
            <person name="Montfort J."/>
            <person name="Bouchez O."/>
            <person name="Roques C."/>
            <person name="Iampietro C."/>
            <person name="Lluch J."/>
            <person name="Castinel A."/>
            <person name="Donnadieu C."/>
            <person name="Desvignes T."/>
            <person name="Floi Bucao C."/>
            <person name="Jouanno E."/>
            <person name="Wen M."/>
            <person name="Mejri S."/>
            <person name="Dirks R."/>
            <person name="Jansen H."/>
            <person name="Henkel C."/>
            <person name="Chen W.J."/>
            <person name="Zahm M."/>
            <person name="Cabau C."/>
            <person name="Klopp C."/>
            <person name="Thompson A.W."/>
            <person name="Robinson-Rechavi M."/>
            <person name="Braasch I."/>
            <person name="Lecointre G."/>
            <person name="Bobe J."/>
            <person name="Postlethwait J.H."/>
            <person name="Berthelot C."/>
            <person name="Roest Crollius H."/>
            <person name="Guiguen Y."/>
        </authorList>
    </citation>
    <scope>NUCLEOTIDE SEQUENCE</scope>
    <source>
        <strain evidence="2">WJC10195</strain>
    </source>
</reference>
<dbReference type="InterPro" id="IPR001192">
    <property type="entry name" value="PI-PLC_fam"/>
</dbReference>
<dbReference type="SUPFAM" id="SSF50729">
    <property type="entry name" value="PH domain-like"/>
    <property type="match status" value="1"/>
</dbReference>
<dbReference type="Pfam" id="PF16457">
    <property type="entry name" value="PH_12"/>
    <property type="match status" value="1"/>
</dbReference>